<feature type="domain" description="RRM" evidence="7">
    <location>
        <begin position="27"/>
        <end position="104"/>
    </location>
</feature>
<dbReference type="InterPro" id="IPR012677">
    <property type="entry name" value="Nucleotide-bd_a/b_plait_sf"/>
</dbReference>
<dbReference type="SUPFAM" id="SSF54928">
    <property type="entry name" value="RNA-binding domain, RBD"/>
    <property type="match status" value="2"/>
</dbReference>
<dbReference type="GO" id="GO:0003729">
    <property type="term" value="F:mRNA binding"/>
    <property type="evidence" value="ECO:0007669"/>
    <property type="project" value="TreeGrafter"/>
</dbReference>
<keyword evidence="4" id="KW-0539">Nucleus</keyword>
<keyword evidence="2" id="KW-0677">Repeat</keyword>
<feature type="compositionally biased region" description="Basic and acidic residues" evidence="6">
    <location>
        <begin position="125"/>
        <end position="135"/>
    </location>
</feature>
<feature type="compositionally biased region" description="Basic and acidic residues" evidence="6">
    <location>
        <begin position="523"/>
        <end position="538"/>
    </location>
</feature>
<reference evidence="8" key="1">
    <citation type="submission" date="2015-10" db="EMBL/GenBank/DDBJ databases">
        <title>Daphnia magna gene sets from two clonal populations assembled and annotated with EvidentialGene.</title>
        <authorList>
            <person name="Gilbert D."/>
            <person name="Podicheti R."/>
            <person name="Orsini L."/>
            <person name="Colbourne J."/>
            <person name="Pfrender M."/>
        </authorList>
    </citation>
    <scope>NUCLEOTIDE SEQUENCE</scope>
</reference>
<dbReference type="SMART" id="SM00360">
    <property type="entry name" value="RRM"/>
    <property type="match status" value="3"/>
</dbReference>
<organism evidence="8">
    <name type="scientific">Daphnia magna</name>
    <dbReference type="NCBI Taxonomy" id="35525"/>
    <lineage>
        <taxon>Eukaryota</taxon>
        <taxon>Metazoa</taxon>
        <taxon>Ecdysozoa</taxon>
        <taxon>Arthropoda</taxon>
        <taxon>Crustacea</taxon>
        <taxon>Branchiopoda</taxon>
        <taxon>Diplostraca</taxon>
        <taxon>Cladocera</taxon>
        <taxon>Anomopoda</taxon>
        <taxon>Daphniidae</taxon>
        <taxon>Daphnia</taxon>
    </lineage>
</organism>
<dbReference type="OrthoDB" id="3945418at2759"/>
<dbReference type="AlphaFoldDB" id="A0A0N7ZTQ7"/>
<evidence type="ECO:0000256" key="6">
    <source>
        <dbReference type="SAM" id="MobiDB-lite"/>
    </source>
</evidence>
<dbReference type="EMBL" id="GDIP01223472">
    <property type="protein sequence ID" value="JAI99929.1"/>
    <property type="molecule type" value="Transcribed_RNA"/>
</dbReference>
<accession>A0A0N7ZTQ7</accession>
<feature type="region of interest" description="Disordered" evidence="6">
    <location>
        <begin position="1"/>
        <end position="24"/>
    </location>
</feature>
<dbReference type="InterPro" id="IPR051945">
    <property type="entry name" value="RRM_MRD1_RNA_proc_ribogen"/>
</dbReference>
<feature type="compositionally biased region" description="Basic and acidic residues" evidence="6">
    <location>
        <begin position="172"/>
        <end position="186"/>
    </location>
</feature>
<dbReference type="GO" id="GO:0005730">
    <property type="term" value="C:nucleolus"/>
    <property type="evidence" value="ECO:0007669"/>
    <property type="project" value="TreeGrafter"/>
</dbReference>
<feature type="compositionally biased region" description="Polar residues" evidence="6">
    <location>
        <begin position="110"/>
        <end position="122"/>
    </location>
</feature>
<dbReference type="PANTHER" id="PTHR48039">
    <property type="entry name" value="RNA-BINDING MOTIF PROTEIN 14B"/>
    <property type="match status" value="1"/>
</dbReference>
<feature type="region of interest" description="Disordered" evidence="6">
    <location>
        <begin position="478"/>
        <end position="578"/>
    </location>
</feature>
<evidence type="ECO:0000256" key="1">
    <source>
        <dbReference type="ARBA" id="ARBA00004123"/>
    </source>
</evidence>
<name>A0A0N7ZTQ7_9CRUS</name>
<keyword evidence="3 5" id="KW-0694">RNA-binding</keyword>
<evidence type="ECO:0000259" key="7">
    <source>
        <dbReference type="PROSITE" id="PS50102"/>
    </source>
</evidence>
<feature type="domain" description="RRM" evidence="7">
    <location>
        <begin position="195"/>
        <end position="275"/>
    </location>
</feature>
<feature type="compositionally biased region" description="Acidic residues" evidence="6">
    <location>
        <begin position="136"/>
        <end position="171"/>
    </location>
</feature>
<protein>
    <submittedName>
        <fullName evidence="8">RNA-binding protein</fullName>
    </submittedName>
</protein>
<sequence>MDDPSNKKKSVDNKAHVSTKKKPNKKGRIIIRNLSFKATEEAVKNWFLQYGEITDVKLLKKPDGSLVGCGFVQFKTVPCASKAIKECNAKPFLGRPIAVDWAIPKQQYATQNNKTEDVQTLNEKPLAESNEKKENPDEESDDEEEEKASDINAEEGSDSDTEESPGDDENLNTEKKIWKGDSAEVEKKSDVGEGKTLFIRNLDFTTTKESLKNFFEKFGNVHYALLCMDKVMERPKGTGFVKFSEAESAQKCLDESRNPYLQLDGRVLDVVLAVTREDLENKKQEAEKKEHKDKRNLFLAREGFIRPGTLAAQGVSPTDMAKRQQNELWKKQMLRNLHMFISRERLCVHNLPPSLSDQQLAKLFKNHSSPDAKIVEARVMRDMKIFGEGNIHPSKGYGFVTFTKHEDALLALRNINNNPTLFSKDKRPIVEFSVENRAAVKAKQNRVQKSLENVKKEKNDKIMPNIASTVDLPVQEYSGAKADPKIKGLPSHRGPKIRHRKRSAPEADSVPAKKPKIRRKMFKNPESRKASTKKERPEGVGSKTKAVKKKTDTHRSSGTTSKVTKATIAGKKGKWFDS</sequence>
<evidence type="ECO:0000256" key="2">
    <source>
        <dbReference type="ARBA" id="ARBA00022737"/>
    </source>
</evidence>
<evidence type="ECO:0000313" key="8">
    <source>
        <dbReference type="EMBL" id="JAJ09921.1"/>
    </source>
</evidence>
<dbReference type="Gene3D" id="3.30.70.330">
    <property type="match status" value="3"/>
</dbReference>
<feature type="region of interest" description="Disordered" evidence="6">
    <location>
        <begin position="110"/>
        <end position="186"/>
    </location>
</feature>
<dbReference type="InterPro" id="IPR000504">
    <property type="entry name" value="RRM_dom"/>
</dbReference>
<dbReference type="FunFam" id="3.30.70.330:FF:000182">
    <property type="entry name" value="RNA-binding motif protein 28"/>
    <property type="match status" value="1"/>
</dbReference>
<dbReference type="InterPro" id="IPR035979">
    <property type="entry name" value="RBD_domain_sf"/>
</dbReference>
<dbReference type="EMBL" id="GDIP01213481">
    <property type="protein sequence ID" value="JAJ09921.1"/>
    <property type="molecule type" value="Transcribed_RNA"/>
</dbReference>
<reference evidence="8" key="2">
    <citation type="submission" date="2015-10" db="EMBL/GenBank/DDBJ databases">
        <authorList>
            <person name="Gilbert D.G."/>
        </authorList>
    </citation>
    <scope>NUCLEOTIDE SEQUENCE</scope>
</reference>
<comment type="subcellular location">
    <subcellularLocation>
        <location evidence="1">Nucleus</location>
    </subcellularLocation>
</comment>
<dbReference type="CDD" id="cd12416">
    <property type="entry name" value="RRM4_RBM28_like"/>
    <property type="match status" value="1"/>
</dbReference>
<dbReference type="PANTHER" id="PTHR48039:SF5">
    <property type="entry name" value="RNA-BINDING PROTEIN 28"/>
    <property type="match status" value="1"/>
</dbReference>
<dbReference type="CDD" id="cd12414">
    <property type="entry name" value="RRM2_RBM28_like"/>
    <property type="match status" value="1"/>
</dbReference>
<proteinExistence type="predicted"/>
<evidence type="ECO:0000256" key="5">
    <source>
        <dbReference type="PROSITE-ProRule" id="PRU00176"/>
    </source>
</evidence>
<feature type="compositionally biased region" description="Basic residues" evidence="6">
    <location>
        <begin position="513"/>
        <end position="522"/>
    </location>
</feature>
<feature type="domain" description="RRM" evidence="7">
    <location>
        <begin position="344"/>
        <end position="435"/>
    </location>
</feature>
<dbReference type="PROSITE" id="PS50102">
    <property type="entry name" value="RRM"/>
    <property type="match status" value="3"/>
</dbReference>
<evidence type="ECO:0000256" key="4">
    <source>
        <dbReference type="ARBA" id="ARBA00023242"/>
    </source>
</evidence>
<dbReference type="Pfam" id="PF00076">
    <property type="entry name" value="RRM_1"/>
    <property type="match status" value="3"/>
</dbReference>
<evidence type="ECO:0000256" key="3">
    <source>
        <dbReference type="ARBA" id="ARBA00022884"/>
    </source>
</evidence>
<feature type="compositionally biased region" description="Basic residues" evidence="6">
    <location>
        <begin position="493"/>
        <end position="502"/>
    </location>
</feature>
<dbReference type="CDD" id="cd12415">
    <property type="entry name" value="RRM3_RBM28_like"/>
    <property type="match status" value="1"/>
</dbReference>
<feature type="compositionally biased region" description="Basic and acidic residues" evidence="6">
    <location>
        <begin position="1"/>
        <end position="15"/>
    </location>
</feature>